<dbReference type="Pfam" id="PF12680">
    <property type="entry name" value="SnoaL_2"/>
    <property type="match status" value="1"/>
</dbReference>
<evidence type="ECO:0000259" key="1">
    <source>
        <dbReference type="Pfam" id="PF01872"/>
    </source>
</evidence>
<dbReference type="Gene3D" id="3.40.430.10">
    <property type="entry name" value="Dihydrofolate Reductase, subunit A"/>
    <property type="match status" value="1"/>
</dbReference>
<gene>
    <name evidence="3" type="ORF">Pta02_63950</name>
</gene>
<dbReference type="InterPro" id="IPR024072">
    <property type="entry name" value="DHFR-like_dom_sf"/>
</dbReference>
<dbReference type="GO" id="GO:0009231">
    <property type="term" value="P:riboflavin biosynthetic process"/>
    <property type="evidence" value="ECO:0007669"/>
    <property type="project" value="InterPro"/>
</dbReference>
<dbReference type="InterPro" id="IPR002734">
    <property type="entry name" value="RibDG_C"/>
</dbReference>
<name>A0A8J3WZ26_9ACTN</name>
<dbReference type="InterPro" id="IPR032710">
    <property type="entry name" value="NTF2-like_dom_sf"/>
</dbReference>
<dbReference type="SUPFAM" id="SSF53597">
    <property type="entry name" value="Dihydrofolate reductase-like"/>
    <property type="match status" value="1"/>
</dbReference>
<comment type="caution">
    <text evidence="3">The sequence shown here is derived from an EMBL/GenBank/DDBJ whole genome shotgun (WGS) entry which is preliminary data.</text>
</comment>
<dbReference type="RefSeq" id="WP_203878630.1">
    <property type="nucleotide sequence ID" value="NZ_BOOK01000049.1"/>
</dbReference>
<evidence type="ECO:0000313" key="4">
    <source>
        <dbReference type="Proteomes" id="UP000634476"/>
    </source>
</evidence>
<dbReference type="Proteomes" id="UP000634476">
    <property type="component" value="Unassembled WGS sequence"/>
</dbReference>
<dbReference type="Pfam" id="PF01872">
    <property type="entry name" value="RibD_C"/>
    <property type="match status" value="1"/>
</dbReference>
<evidence type="ECO:0000313" key="3">
    <source>
        <dbReference type="EMBL" id="GII04387.1"/>
    </source>
</evidence>
<dbReference type="EMBL" id="BOOK01000049">
    <property type="protein sequence ID" value="GII04387.1"/>
    <property type="molecule type" value="Genomic_DNA"/>
</dbReference>
<feature type="domain" description="SnoaL-like" evidence="2">
    <location>
        <begin position="175"/>
        <end position="279"/>
    </location>
</feature>
<proteinExistence type="predicted"/>
<dbReference type="SUPFAM" id="SSF54427">
    <property type="entry name" value="NTF2-like"/>
    <property type="match status" value="1"/>
</dbReference>
<feature type="domain" description="Bacterial bifunctional deaminase-reductase C-terminal" evidence="1">
    <location>
        <begin position="4"/>
        <end position="131"/>
    </location>
</feature>
<organism evidence="3 4">
    <name type="scientific">Planobispora takensis</name>
    <dbReference type="NCBI Taxonomy" id="1367882"/>
    <lineage>
        <taxon>Bacteria</taxon>
        <taxon>Bacillati</taxon>
        <taxon>Actinomycetota</taxon>
        <taxon>Actinomycetes</taxon>
        <taxon>Streptosporangiales</taxon>
        <taxon>Streptosporangiaceae</taxon>
        <taxon>Planobispora</taxon>
    </lineage>
</organism>
<dbReference type="GO" id="GO:0008703">
    <property type="term" value="F:5-amino-6-(5-phosphoribosylamino)uracil reductase activity"/>
    <property type="evidence" value="ECO:0007669"/>
    <property type="project" value="InterPro"/>
</dbReference>
<dbReference type="Gene3D" id="3.10.450.50">
    <property type="match status" value="1"/>
</dbReference>
<sequence length="301" mass="32506">MIHISATMFLTLDGVMEAPHLWHPAYVSEESLAVLAGQLAGATAMLLGRRTYEEFAGYWPHQPDDVPLAAEINGIRKYVLSRTLANPGWGDTTVLGEGVQAAVRTLAEREERVLVAGSARLVRELLDRGLLGVSVAAVTSSVQRARAGLRDRLGPDRARWRRGPALTDHETAVLERYMRAIEAADHRALADLLAPGARVSHQPGAGGHHGAEPIWYGGRAAILERWAPVLHGPYGMSLRMTPTAANRQPAATYIRVPGDGHYRAFSLSVVTVEGGLLTELAQFGPELSPYFRLPGVLTPPG</sequence>
<reference evidence="3" key="1">
    <citation type="submission" date="2021-01" db="EMBL/GenBank/DDBJ databases">
        <title>Whole genome shotgun sequence of Planobispora takensis NBRC 109077.</title>
        <authorList>
            <person name="Komaki H."/>
            <person name="Tamura T."/>
        </authorList>
    </citation>
    <scope>NUCLEOTIDE SEQUENCE</scope>
    <source>
        <strain evidence="3">NBRC 109077</strain>
    </source>
</reference>
<dbReference type="AlphaFoldDB" id="A0A8J3WZ26"/>
<accession>A0A8J3WZ26</accession>
<protein>
    <submittedName>
        <fullName evidence="3">Uncharacterized protein</fullName>
    </submittedName>
</protein>
<evidence type="ECO:0000259" key="2">
    <source>
        <dbReference type="Pfam" id="PF12680"/>
    </source>
</evidence>
<keyword evidence="4" id="KW-1185">Reference proteome</keyword>
<dbReference type="InterPro" id="IPR037401">
    <property type="entry name" value="SnoaL-like"/>
</dbReference>